<dbReference type="EMBL" id="BARS01003020">
    <property type="protein sequence ID" value="GAF76349.1"/>
    <property type="molecule type" value="Genomic_DNA"/>
</dbReference>
<dbReference type="AlphaFoldDB" id="X0S5Q3"/>
<protein>
    <submittedName>
        <fullName evidence="1">Uncharacterized protein</fullName>
    </submittedName>
</protein>
<accession>X0S5Q3</accession>
<gene>
    <name evidence="1" type="ORF">S01H1_05812</name>
</gene>
<organism evidence="1">
    <name type="scientific">marine sediment metagenome</name>
    <dbReference type="NCBI Taxonomy" id="412755"/>
    <lineage>
        <taxon>unclassified sequences</taxon>
        <taxon>metagenomes</taxon>
        <taxon>ecological metagenomes</taxon>
    </lineage>
</organism>
<name>X0S5Q3_9ZZZZ</name>
<reference evidence="1" key="1">
    <citation type="journal article" date="2014" name="Front. Microbiol.">
        <title>High frequency of phylogenetically diverse reductive dehalogenase-homologous genes in deep subseafloor sedimentary metagenomes.</title>
        <authorList>
            <person name="Kawai M."/>
            <person name="Futagami T."/>
            <person name="Toyoda A."/>
            <person name="Takaki Y."/>
            <person name="Nishi S."/>
            <person name="Hori S."/>
            <person name="Arai W."/>
            <person name="Tsubouchi T."/>
            <person name="Morono Y."/>
            <person name="Uchiyama I."/>
            <person name="Ito T."/>
            <person name="Fujiyama A."/>
            <person name="Inagaki F."/>
            <person name="Takami H."/>
        </authorList>
    </citation>
    <scope>NUCLEOTIDE SEQUENCE</scope>
    <source>
        <strain evidence="1">Expedition CK06-06</strain>
    </source>
</reference>
<comment type="caution">
    <text evidence="1">The sequence shown here is derived from an EMBL/GenBank/DDBJ whole genome shotgun (WGS) entry which is preliminary data.</text>
</comment>
<sequence length="114" mass="11914">MVTLDEGINEVALRHASDITKGQWGDDNTNPAVTDTGLISPIASTLITVAATNSGNSAQFTHTVPSTTANGNTLREFELQFDNGVSLNRTVGGDVAKTSSFIVTTISTVSFVRG</sequence>
<evidence type="ECO:0000313" key="1">
    <source>
        <dbReference type="EMBL" id="GAF76349.1"/>
    </source>
</evidence>
<proteinExistence type="predicted"/>